<dbReference type="RefSeq" id="WP_191747558.1">
    <property type="nucleotide sequence ID" value="NZ_JACSQC010000005.1"/>
</dbReference>
<name>A0ABR8YKC8_9MICC</name>
<dbReference type="EMBL" id="JACSQC010000005">
    <property type="protein sequence ID" value="MBD8044498.1"/>
    <property type="molecule type" value="Genomic_DNA"/>
</dbReference>
<feature type="transmembrane region" description="Helical" evidence="2">
    <location>
        <begin position="30"/>
        <end position="47"/>
    </location>
</feature>
<proteinExistence type="predicted"/>
<keyword evidence="4" id="KW-1185">Reference proteome</keyword>
<sequence>MAFWKFTALRLGLVVVFFIAGLFLQLGIVLSALVAAILAWCVTYLFFRDMRDAAARSVQSRFSEKTPPTRNRAELDDAEAEDSVLDANPDVAIDADRKPRESRES</sequence>
<dbReference type="Proteomes" id="UP000652763">
    <property type="component" value="Unassembled WGS sequence"/>
</dbReference>
<evidence type="ECO:0000256" key="1">
    <source>
        <dbReference type="SAM" id="MobiDB-lite"/>
    </source>
</evidence>
<dbReference type="InterPro" id="IPR025323">
    <property type="entry name" value="DUF4229"/>
</dbReference>
<organism evidence="3 4">
    <name type="scientific">Arthrobacter pullicola</name>
    <dbReference type="NCBI Taxonomy" id="2762224"/>
    <lineage>
        <taxon>Bacteria</taxon>
        <taxon>Bacillati</taxon>
        <taxon>Actinomycetota</taxon>
        <taxon>Actinomycetes</taxon>
        <taxon>Micrococcales</taxon>
        <taxon>Micrococcaceae</taxon>
        <taxon>Arthrobacter</taxon>
    </lineage>
</organism>
<feature type="transmembrane region" description="Helical" evidence="2">
    <location>
        <begin position="7"/>
        <end position="24"/>
    </location>
</feature>
<keyword evidence="2" id="KW-0472">Membrane</keyword>
<keyword evidence="2" id="KW-1133">Transmembrane helix</keyword>
<evidence type="ECO:0000256" key="2">
    <source>
        <dbReference type="SAM" id="Phobius"/>
    </source>
</evidence>
<accession>A0ABR8YKC8</accession>
<evidence type="ECO:0000313" key="4">
    <source>
        <dbReference type="Proteomes" id="UP000652763"/>
    </source>
</evidence>
<feature type="region of interest" description="Disordered" evidence="1">
    <location>
        <begin position="61"/>
        <end position="105"/>
    </location>
</feature>
<evidence type="ECO:0000313" key="3">
    <source>
        <dbReference type="EMBL" id="MBD8044498.1"/>
    </source>
</evidence>
<feature type="compositionally biased region" description="Basic and acidic residues" evidence="1">
    <location>
        <begin position="94"/>
        <end position="105"/>
    </location>
</feature>
<dbReference type="Pfam" id="PF14012">
    <property type="entry name" value="DUF4229"/>
    <property type="match status" value="1"/>
</dbReference>
<comment type="caution">
    <text evidence="3">The sequence shown here is derived from an EMBL/GenBank/DDBJ whole genome shotgun (WGS) entry which is preliminary data.</text>
</comment>
<protein>
    <submittedName>
        <fullName evidence="3">DUF4229 domain-containing protein</fullName>
    </submittedName>
</protein>
<keyword evidence="2" id="KW-0812">Transmembrane</keyword>
<reference evidence="3 4" key="1">
    <citation type="submission" date="2020-08" db="EMBL/GenBank/DDBJ databases">
        <title>A Genomic Blueprint of the Chicken Gut Microbiome.</title>
        <authorList>
            <person name="Gilroy R."/>
            <person name="Ravi A."/>
            <person name="Getino M."/>
            <person name="Pursley I."/>
            <person name="Horton D.L."/>
            <person name="Alikhan N.-F."/>
            <person name="Baker D."/>
            <person name="Gharbi K."/>
            <person name="Hall N."/>
            <person name="Watson M."/>
            <person name="Adriaenssens E.M."/>
            <person name="Foster-Nyarko E."/>
            <person name="Jarju S."/>
            <person name="Secka A."/>
            <person name="Antonio M."/>
            <person name="Oren A."/>
            <person name="Chaudhuri R."/>
            <person name="La Ragione R.M."/>
            <person name="Hildebrand F."/>
            <person name="Pallen M.J."/>
        </authorList>
    </citation>
    <scope>NUCLEOTIDE SEQUENCE [LARGE SCALE GENOMIC DNA]</scope>
    <source>
        <strain evidence="3 4">Sa2BUA2</strain>
    </source>
</reference>
<gene>
    <name evidence="3" type="ORF">H9638_11840</name>
</gene>